<dbReference type="RefSeq" id="WP_121699308.1">
    <property type="nucleotide sequence ID" value="NZ_JBCLPP010000037.1"/>
</dbReference>
<evidence type="ECO:0000313" key="5">
    <source>
        <dbReference type="Proteomes" id="UP001565200"/>
    </source>
</evidence>
<feature type="site" description="Transition state stabilizer" evidence="3">
    <location>
        <position position="18"/>
    </location>
</feature>
<comment type="caution">
    <text evidence="4">The sequence shown here is derived from an EMBL/GenBank/DDBJ whole genome shotgun (WGS) entry which is preliminary data.</text>
</comment>
<dbReference type="InterPro" id="IPR029044">
    <property type="entry name" value="Nucleotide-diphossugar_trans"/>
</dbReference>
<protein>
    <recommendedName>
        <fullName evidence="3">2-C-methyl-D-erythritol 4-phosphate cytidylyltransferase</fullName>
        <ecNumber evidence="3">2.7.7.60</ecNumber>
    </recommendedName>
    <alternativeName>
        <fullName evidence="3">4-diphosphocytidyl-2C-methyl-D-erythritol synthase</fullName>
    </alternativeName>
    <alternativeName>
        <fullName evidence="3">MEP cytidylyltransferase</fullName>
        <shortName evidence="3">MCT</shortName>
    </alternativeName>
</protein>
<dbReference type="GO" id="GO:0016779">
    <property type="term" value="F:nucleotidyltransferase activity"/>
    <property type="evidence" value="ECO:0007669"/>
    <property type="project" value="UniProtKB-KW"/>
</dbReference>
<comment type="function">
    <text evidence="3">Catalyzes the formation of 4-diphosphocytidyl-2-C-methyl-D-erythritol from CTP and 2-C-methyl-D-erythritol 4-phosphate (MEP).</text>
</comment>
<dbReference type="Proteomes" id="UP001565200">
    <property type="component" value="Unassembled WGS sequence"/>
</dbReference>
<dbReference type="EMBL" id="JBCLPP010000037">
    <property type="protein sequence ID" value="MEY8246229.1"/>
    <property type="molecule type" value="Genomic_DNA"/>
</dbReference>
<proteinExistence type="inferred from homology"/>
<name>A0ABV4CXT7_9BACT</name>
<comment type="pathway">
    <text evidence="3">Isoprenoid biosynthesis; isopentenyl diphosphate biosynthesis via DXP pathway; isopentenyl diphosphate from 1-deoxy-D-xylulose 5-phosphate: step 2/6.</text>
</comment>
<dbReference type="EC" id="2.7.7.60" evidence="3"/>
<dbReference type="PANTHER" id="PTHR32125:SF4">
    <property type="entry name" value="2-C-METHYL-D-ERYTHRITOL 4-PHOSPHATE CYTIDYLYLTRANSFERASE, CHLOROPLASTIC"/>
    <property type="match status" value="1"/>
</dbReference>
<gene>
    <name evidence="3" type="primary">ispD</name>
    <name evidence="4" type="ORF">AAK873_11480</name>
</gene>
<reference evidence="4 5" key="1">
    <citation type="submission" date="2024-03" db="EMBL/GenBank/DDBJ databases">
        <title>Mouse gut bacterial collection (mGBC) of GemPharmatech.</title>
        <authorList>
            <person name="He Y."/>
            <person name="Dong L."/>
            <person name="Wu D."/>
            <person name="Gao X."/>
            <person name="Lin Z."/>
        </authorList>
    </citation>
    <scope>NUCLEOTIDE SEQUENCE [LARGE SCALE GENOMIC DNA]</scope>
    <source>
        <strain evidence="4 5">54-13</strain>
    </source>
</reference>
<dbReference type="HAMAP" id="MF_00108">
    <property type="entry name" value="IspD"/>
    <property type="match status" value="1"/>
</dbReference>
<dbReference type="InterPro" id="IPR034683">
    <property type="entry name" value="IspD/TarI"/>
</dbReference>
<dbReference type="CDD" id="cd02516">
    <property type="entry name" value="CDP-ME_synthetase"/>
    <property type="match status" value="1"/>
</dbReference>
<keyword evidence="3" id="KW-0414">Isoprene biosynthesis</keyword>
<feature type="site" description="Positions MEP for the nucleophilic attack" evidence="3">
    <location>
        <position position="158"/>
    </location>
</feature>
<keyword evidence="1 3" id="KW-0808">Transferase</keyword>
<dbReference type="SUPFAM" id="SSF53448">
    <property type="entry name" value="Nucleotide-diphospho-sugar transferases"/>
    <property type="match status" value="1"/>
</dbReference>
<evidence type="ECO:0000313" key="4">
    <source>
        <dbReference type="EMBL" id="MEY8246229.1"/>
    </source>
</evidence>
<evidence type="ECO:0000256" key="2">
    <source>
        <dbReference type="ARBA" id="ARBA00022695"/>
    </source>
</evidence>
<dbReference type="Gene3D" id="3.90.550.10">
    <property type="entry name" value="Spore Coat Polysaccharide Biosynthesis Protein SpsA, Chain A"/>
    <property type="match status" value="1"/>
</dbReference>
<sequence length="235" mass="25266">MKHRNIHNIIVAAGSGTRFGSGCPKQFQPLAGRPVLMHTIDRMRQALPGSSILLVLGEPHLKLWHMLCDKFGFCSPTIIAGGSTRWQSVKNAIDTIKLSPEEEGIITVHDGARPLIDSALVARIIDGLQLASGSIPATPVTDSLRILENDGSSHPIDRSIIRAVQTPQAFDARKLIKAYSLPYKDSFTDDASVMAAAGYTDIALVDGSLSNIKITMPADIDIAAIYMAHETSTLA</sequence>
<accession>A0ABV4CXT7</accession>
<keyword evidence="2 3" id="KW-0548">Nucleotidyltransferase</keyword>
<dbReference type="InterPro" id="IPR050088">
    <property type="entry name" value="IspD/TarI_cytidylyltransf_bact"/>
</dbReference>
<feature type="site" description="Positions MEP for the nucleophilic attack" evidence="3">
    <location>
        <position position="213"/>
    </location>
</feature>
<evidence type="ECO:0000256" key="1">
    <source>
        <dbReference type="ARBA" id="ARBA00022679"/>
    </source>
</evidence>
<dbReference type="PANTHER" id="PTHR32125">
    <property type="entry name" value="2-C-METHYL-D-ERYTHRITOL 4-PHOSPHATE CYTIDYLYLTRANSFERASE, CHLOROPLASTIC"/>
    <property type="match status" value="1"/>
</dbReference>
<keyword evidence="5" id="KW-1185">Reference proteome</keyword>
<evidence type="ECO:0000256" key="3">
    <source>
        <dbReference type="HAMAP-Rule" id="MF_00108"/>
    </source>
</evidence>
<organism evidence="4 5">
    <name type="scientific">Heminiphilus faecis</name>
    <dbReference type="NCBI Taxonomy" id="2601703"/>
    <lineage>
        <taxon>Bacteria</taxon>
        <taxon>Pseudomonadati</taxon>
        <taxon>Bacteroidota</taxon>
        <taxon>Bacteroidia</taxon>
        <taxon>Bacteroidales</taxon>
        <taxon>Muribaculaceae</taxon>
        <taxon>Heminiphilus</taxon>
    </lineage>
</organism>
<dbReference type="InterPro" id="IPR001228">
    <property type="entry name" value="IspD"/>
</dbReference>
<feature type="site" description="Transition state stabilizer" evidence="3">
    <location>
        <position position="25"/>
    </location>
</feature>
<comment type="similarity">
    <text evidence="3">Belongs to the IspD/TarI cytidylyltransferase family. IspD subfamily.</text>
</comment>
<comment type="catalytic activity">
    <reaction evidence="3">
        <text>2-C-methyl-D-erythritol 4-phosphate + CTP + H(+) = 4-CDP-2-C-methyl-D-erythritol + diphosphate</text>
        <dbReference type="Rhea" id="RHEA:13429"/>
        <dbReference type="ChEBI" id="CHEBI:15378"/>
        <dbReference type="ChEBI" id="CHEBI:33019"/>
        <dbReference type="ChEBI" id="CHEBI:37563"/>
        <dbReference type="ChEBI" id="CHEBI:57823"/>
        <dbReference type="ChEBI" id="CHEBI:58262"/>
        <dbReference type="EC" id="2.7.7.60"/>
    </reaction>
</comment>
<dbReference type="Pfam" id="PF01128">
    <property type="entry name" value="IspD"/>
    <property type="match status" value="1"/>
</dbReference>